<dbReference type="Proteomes" id="UP000256845">
    <property type="component" value="Unassembled WGS sequence"/>
</dbReference>
<evidence type="ECO:0000256" key="1">
    <source>
        <dbReference type="ARBA" id="ARBA00022679"/>
    </source>
</evidence>
<accession>A0A3D9HR74</accession>
<proteinExistence type="predicted"/>
<evidence type="ECO:0000313" key="3">
    <source>
        <dbReference type="EMBL" id="RED52003.1"/>
    </source>
</evidence>
<keyword evidence="3" id="KW-0830">Ubiquinone</keyword>
<protein>
    <submittedName>
        <fullName evidence="3">Ubiquinone/menaquinone biosynthesis C-methylase UbiE</fullName>
    </submittedName>
</protein>
<organism evidence="3 4">
    <name type="scientific">Aestuariispira insulae</name>
    <dbReference type="NCBI Taxonomy" id="1461337"/>
    <lineage>
        <taxon>Bacteria</taxon>
        <taxon>Pseudomonadati</taxon>
        <taxon>Pseudomonadota</taxon>
        <taxon>Alphaproteobacteria</taxon>
        <taxon>Rhodospirillales</taxon>
        <taxon>Kiloniellaceae</taxon>
        <taxon>Aestuariispira</taxon>
    </lineage>
</organism>
<dbReference type="InterPro" id="IPR041698">
    <property type="entry name" value="Methyltransf_25"/>
</dbReference>
<dbReference type="Pfam" id="PF13649">
    <property type="entry name" value="Methyltransf_25"/>
    <property type="match status" value="1"/>
</dbReference>
<keyword evidence="1" id="KW-0808">Transferase</keyword>
<sequence>MTKPFTFWDKIARKYAKRPVADPDSYENTLASTARHLNKTDSVLEIGCGTGTTALRLAKLVGHITASDFSQSMLDIAVEKAREQKADNMDFVQTSLRDGHLDGQKYDRVLAFNLLHLVDDLESYLALVHDHVLPGGLFISKTACLEEDYRWFKPVLWIMQRLRGWPFVRFLTIRDLENIIANAGFELVEAVNHPANKPKRFIVARKPVS</sequence>
<dbReference type="EMBL" id="QRDW01000002">
    <property type="protein sequence ID" value="RED52003.1"/>
    <property type="molecule type" value="Genomic_DNA"/>
</dbReference>
<dbReference type="SUPFAM" id="SSF53335">
    <property type="entry name" value="S-adenosyl-L-methionine-dependent methyltransferases"/>
    <property type="match status" value="1"/>
</dbReference>
<dbReference type="RefSeq" id="WP_115935567.1">
    <property type="nucleotide sequence ID" value="NZ_QRDW01000002.1"/>
</dbReference>
<dbReference type="Gene3D" id="3.40.50.150">
    <property type="entry name" value="Vaccinia Virus protein VP39"/>
    <property type="match status" value="1"/>
</dbReference>
<reference evidence="3 4" key="1">
    <citation type="submission" date="2018-07" db="EMBL/GenBank/DDBJ databases">
        <title>Genomic Encyclopedia of Type Strains, Phase III (KMG-III): the genomes of soil and plant-associated and newly described type strains.</title>
        <authorList>
            <person name="Whitman W."/>
        </authorList>
    </citation>
    <scope>NUCLEOTIDE SEQUENCE [LARGE SCALE GENOMIC DNA]</scope>
    <source>
        <strain evidence="3 4">CECT 8488</strain>
    </source>
</reference>
<dbReference type="AlphaFoldDB" id="A0A3D9HR74"/>
<keyword evidence="3" id="KW-0489">Methyltransferase</keyword>
<dbReference type="InterPro" id="IPR029063">
    <property type="entry name" value="SAM-dependent_MTases_sf"/>
</dbReference>
<feature type="domain" description="Methyltransferase" evidence="2">
    <location>
        <begin position="43"/>
        <end position="136"/>
    </location>
</feature>
<evidence type="ECO:0000313" key="4">
    <source>
        <dbReference type="Proteomes" id="UP000256845"/>
    </source>
</evidence>
<name>A0A3D9HR74_9PROT</name>
<evidence type="ECO:0000259" key="2">
    <source>
        <dbReference type="Pfam" id="PF13649"/>
    </source>
</evidence>
<dbReference type="OrthoDB" id="5642573at2"/>
<comment type="caution">
    <text evidence="3">The sequence shown here is derived from an EMBL/GenBank/DDBJ whole genome shotgun (WGS) entry which is preliminary data.</text>
</comment>
<dbReference type="GO" id="GO:0008168">
    <property type="term" value="F:methyltransferase activity"/>
    <property type="evidence" value="ECO:0007669"/>
    <property type="project" value="UniProtKB-KW"/>
</dbReference>
<dbReference type="PANTHER" id="PTHR43861">
    <property type="entry name" value="TRANS-ACONITATE 2-METHYLTRANSFERASE-RELATED"/>
    <property type="match status" value="1"/>
</dbReference>
<dbReference type="CDD" id="cd02440">
    <property type="entry name" value="AdoMet_MTases"/>
    <property type="match status" value="1"/>
</dbReference>
<keyword evidence="4" id="KW-1185">Reference proteome</keyword>
<gene>
    <name evidence="3" type="ORF">DFP90_10219</name>
</gene>
<dbReference type="GO" id="GO:0032259">
    <property type="term" value="P:methylation"/>
    <property type="evidence" value="ECO:0007669"/>
    <property type="project" value="UniProtKB-KW"/>
</dbReference>